<dbReference type="InterPro" id="IPR033469">
    <property type="entry name" value="CYTH-like_dom_sf"/>
</dbReference>
<accession>A0A937CQF4</accession>
<gene>
    <name evidence="3" type="ORF">JJB09_12960</name>
</gene>
<dbReference type="CDD" id="cd07891">
    <property type="entry name" value="CYTH-like_CthTTM-like_1"/>
    <property type="match status" value="1"/>
</dbReference>
<dbReference type="Gene3D" id="2.40.320.10">
    <property type="entry name" value="Hypothetical Protein Pfu-838710-001"/>
    <property type="match status" value="1"/>
</dbReference>
<dbReference type="SUPFAM" id="SSF55154">
    <property type="entry name" value="CYTH-like phosphatases"/>
    <property type="match status" value="1"/>
</dbReference>
<dbReference type="SMART" id="SM01118">
    <property type="entry name" value="CYTH"/>
    <property type="match status" value="1"/>
</dbReference>
<evidence type="ECO:0000256" key="1">
    <source>
        <dbReference type="PIRSR" id="PIRSR016487-1"/>
    </source>
</evidence>
<evidence type="ECO:0000259" key="2">
    <source>
        <dbReference type="PROSITE" id="PS51707"/>
    </source>
</evidence>
<dbReference type="Proteomes" id="UP000633219">
    <property type="component" value="Unassembled WGS sequence"/>
</dbReference>
<sequence>MAAEIERKYLVLDDSWRKNASIGSVFCQTYLMARKSRFVRIRIIDNARAFLAIKFRTSALRREEFEYEIPYLDALEMASHSTALVEKTRYEVDCCGYCWQIDVYNGPYEGLVIAEIELENESVRNPHPPWLGKEITGDPNYSNRAMAAATSMSRSANARVTPDAQIFGVNELV</sequence>
<comment type="caution">
    <text evidence="3">The sequence shown here is derived from an EMBL/GenBank/DDBJ whole genome shotgun (WGS) entry which is preliminary data.</text>
</comment>
<name>A0A937CQF4_9HYPH</name>
<dbReference type="PIRSF" id="PIRSF016487">
    <property type="entry name" value="CYTH_UCP016487"/>
    <property type="match status" value="1"/>
</dbReference>
<evidence type="ECO:0000313" key="4">
    <source>
        <dbReference type="Proteomes" id="UP000633219"/>
    </source>
</evidence>
<dbReference type="EMBL" id="JAEQNC010000006">
    <property type="protein sequence ID" value="MBL0372937.1"/>
    <property type="molecule type" value="Genomic_DNA"/>
</dbReference>
<dbReference type="PANTHER" id="PTHR40114">
    <property type="entry name" value="SLR0698 PROTEIN"/>
    <property type="match status" value="1"/>
</dbReference>
<feature type="domain" description="CYTH" evidence="2">
    <location>
        <begin position="2"/>
        <end position="152"/>
    </location>
</feature>
<evidence type="ECO:0000313" key="3">
    <source>
        <dbReference type="EMBL" id="MBL0372937.1"/>
    </source>
</evidence>
<keyword evidence="4" id="KW-1185">Reference proteome</keyword>
<dbReference type="InterPro" id="IPR012042">
    <property type="entry name" value="NeuTTM/CthTTM-like"/>
</dbReference>
<dbReference type="PROSITE" id="PS51707">
    <property type="entry name" value="CYTH"/>
    <property type="match status" value="1"/>
</dbReference>
<dbReference type="PANTHER" id="PTHR40114:SF1">
    <property type="entry name" value="SLR0698 PROTEIN"/>
    <property type="match status" value="1"/>
</dbReference>
<protein>
    <submittedName>
        <fullName evidence="3">CYTH domain-containing protein</fullName>
    </submittedName>
</protein>
<proteinExistence type="predicted"/>
<dbReference type="RefSeq" id="WP_201658513.1">
    <property type="nucleotide sequence ID" value="NZ_JAEQNC010000006.1"/>
</dbReference>
<dbReference type="AlphaFoldDB" id="A0A937CQF4"/>
<dbReference type="InterPro" id="IPR023577">
    <property type="entry name" value="CYTH_domain"/>
</dbReference>
<dbReference type="Pfam" id="PF01928">
    <property type="entry name" value="CYTH"/>
    <property type="match status" value="1"/>
</dbReference>
<feature type="active site" description="Proton acceptor" evidence="1">
    <location>
        <position position="30"/>
    </location>
</feature>
<organism evidence="3 4">
    <name type="scientific">Rhizobium setariae</name>
    <dbReference type="NCBI Taxonomy" id="2801340"/>
    <lineage>
        <taxon>Bacteria</taxon>
        <taxon>Pseudomonadati</taxon>
        <taxon>Pseudomonadota</taxon>
        <taxon>Alphaproteobacteria</taxon>
        <taxon>Hyphomicrobiales</taxon>
        <taxon>Rhizobiaceae</taxon>
        <taxon>Rhizobium/Agrobacterium group</taxon>
        <taxon>Rhizobium</taxon>
    </lineage>
</organism>
<reference evidence="3" key="1">
    <citation type="submission" date="2021-01" db="EMBL/GenBank/DDBJ databases">
        <title>Rhizobium sp. strain KVB221 16S ribosomal RNA gene Genome sequencing and assembly.</title>
        <authorList>
            <person name="Kang M."/>
        </authorList>
    </citation>
    <scope>NUCLEOTIDE SEQUENCE</scope>
    <source>
        <strain evidence="3">KVB221</strain>
    </source>
</reference>